<evidence type="ECO:0000313" key="2">
    <source>
        <dbReference type="Proteomes" id="UP001566204"/>
    </source>
</evidence>
<evidence type="ECO:0008006" key="3">
    <source>
        <dbReference type="Google" id="ProtNLM"/>
    </source>
</evidence>
<dbReference type="GeneID" id="78464792"/>
<organism evidence="1 2">
    <name type="scientific">Sphingobacterium thalpophilum</name>
    <dbReference type="NCBI Taxonomy" id="259"/>
    <lineage>
        <taxon>Bacteria</taxon>
        <taxon>Pseudomonadati</taxon>
        <taxon>Bacteroidota</taxon>
        <taxon>Sphingobacteriia</taxon>
        <taxon>Sphingobacteriales</taxon>
        <taxon>Sphingobacteriaceae</taxon>
        <taxon>Sphingobacterium</taxon>
    </lineage>
</organism>
<evidence type="ECO:0000313" key="1">
    <source>
        <dbReference type="EMBL" id="MEZ0452951.1"/>
    </source>
</evidence>
<gene>
    <name evidence="1" type="ORF">ABTW24_15245</name>
</gene>
<keyword evidence="2" id="KW-1185">Reference proteome</keyword>
<dbReference type="RefSeq" id="WP_138096980.1">
    <property type="nucleotide sequence ID" value="NZ_CP158797.1"/>
</dbReference>
<dbReference type="EMBL" id="JBEOQB010000004">
    <property type="protein sequence ID" value="MEZ0452951.1"/>
    <property type="molecule type" value="Genomic_DNA"/>
</dbReference>
<proteinExistence type="predicted"/>
<reference evidence="1 2" key="1">
    <citation type="submission" date="2024-06" db="EMBL/GenBank/DDBJ databases">
        <title>Soil Sphingobacterium thalpophilum.</title>
        <authorList>
            <person name="Yang J."/>
            <person name="Li J."/>
        </authorList>
    </citation>
    <scope>NUCLEOTIDE SEQUENCE [LARGE SCALE GENOMIC DNA]</scope>
    <source>
        <strain evidence="1 2">22g91tb</strain>
    </source>
</reference>
<comment type="caution">
    <text evidence="1">The sequence shown here is derived from an EMBL/GenBank/DDBJ whole genome shotgun (WGS) entry which is preliminary data.</text>
</comment>
<sequence>MMNTTPLYSLCIVALTAAACTNNRHGHIQETTAHRNPVHSESIGLAKDTELLLSKRSDPGKDWLESLFQCHGSETGPYCYYLDQEDSICTARFKAFLEDANAIYGPSNLSEAELAVAESAYKAKWKSIYPLLTQEVWLFGRGNDDAISIKDVIISKISSDRYMVNIDYGEGIKTRNEVRLVFVNGRFKIDYCRTTFTES</sequence>
<protein>
    <recommendedName>
        <fullName evidence="3">Lipoprotein</fullName>
    </recommendedName>
</protein>
<name>A0ABV4HEL9_9SPHI</name>
<accession>A0ABV4HEL9</accession>
<dbReference type="Proteomes" id="UP001566204">
    <property type="component" value="Unassembled WGS sequence"/>
</dbReference>